<evidence type="ECO:0000256" key="2">
    <source>
        <dbReference type="ARBA" id="ARBA00022729"/>
    </source>
</evidence>
<keyword evidence="1" id="KW-0433">Leucine-rich repeat</keyword>
<dbReference type="InterPro" id="IPR003591">
    <property type="entry name" value="Leu-rich_rpt_typical-subtyp"/>
</dbReference>
<dbReference type="SMART" id="SM00369">
    <property type="entry name" value="LRR_TYP"/>
    <property type="match status" value="7"/>
</dbReference>
<keyword evidence="2 4" id="KW-0732">Signal</keyword>
<dbReference type="Pfam" id="PF13516">
    <property type="entry name" value="LRR_6"/>
    <property type="match status" value="1"/>
</dbReference>
<dbReference type="SMART" id="SM00365">
    <property type="entry name" value="LRR_SD22"/>
    <property type="match status" value="5"/>
</dbReference>
<evidence type="ECO:0000256" key="4">
    <source>
        <dbReference type="SAM" id="SignalP"/>
    </source>
</evidence>
<dbReference type="Gene3D" id="3.80.10.10">
    <property type="entry name" value="Ribonuclease Inhibitor"/>
    <property type="match status" value="2"/>
</dbReference>
<dbReference type="InterPro" id="IPR001611">
    <property type="entry name" value="Leu-rich_rpt"/>
</dbReference>
<dbReference type="PROSITE" id="PS51450">
    <property type="entry name" value="LRR"/>
    <property type="match status" value="4"/>
</dbReference>
<dbReference type="InterPro" id="IPR032675">
    <property type="entry name" value="LRR_dom_sf"/>
</dbReference>
<evidence type="ECO:0000313" key="5">
    <source>
        <dbReference type="EMBL" id="PNJ27639.1"/>
    </source>
</evidence>
<dbReference type="EMBL" id="NDHI03003523">
    <property type="protein sequence ID" value="PNJ27639.1"/>
    <property type="molecule type" value="Genomic_DNA"/>
</dbReference>
<dbReference type="AlphaFoldDB" id="A0A2J8T3Q3"/>
<keyword evidence="3" id="KW-0677">Repeat</keyword>
<evidence type="ECO:0000256" key="3">
    <source>
        <dbReference type="ARBA" id="ARBA00022737"/>
    </source>
</evidence>
<feature type="non-terminal residue" evidence="5">
    <location>
        <position position="351"/>
    </location>
</feature>
<reference evidence="5" key="1">
    <citation type="submission" date="2017-12" db="EMBL/GenBank/DDBJ databases">
        <title>High-resolution comparative analysis of great ape genomes.</title>
        <authorList>
            <person name="Pollen A."/>
            <person name="Hastie A."/>
            <person name="Hormozdiari F."/>
            <person name="Dougherty M."/>
            <person name="Liu R."/>
            <person name="Chaisson M."/>
            <person name="Hoppe E."/>
            <person name="Hill C."/>
            <person name="Pang A."/>
            <person name="Hillier L."/>
            <person name="Baker C."/>
            <person name="Armstrong J."/>
            <person name="Shendure J."/>
            <person name="Paten B."/>
            <person name="Wilson R."/>
            <person name="Chao H."/>
            <person name="Schneider V."/>
            <person name="Ventura M."/>
            <person name="Kronenberg Z."/>
            <person name="Murali S."/>
            <person name="Gordon D."/>
            <person name="Cantsilieris S."/>
            <person name="Munson K."/>
            <person name="Nelson B."/>
            <person name="Raja A."/>
            <person name="Underwood J."/>
            <person name="Diekhans M."/>
            <person name="Fiddes I."/>
            <person name="Haussler D."/>
            <person name="Eichler E."/>
        </authorList>
    </citation>
    <scope>NUCLEOTIDE SEQUENCE [LARGE SCALE GENOMIC DNA]</scope>
    <source>
        <strain evidence="5">Susie</strain>
    </source>
</reference>
<comment type="caution">
    <text evidence="5">The sequence shown here is derived from an EMBL/GenBank/DDBJ whole genome shotgun (WGS) entry which is preliminary data.</text>
</comment>
<dbReference type="PANTHER" id="PTHR24373:SF293">
    <property type="entry name" value="TOLL-LIKE RECEPTOR 3"/>
    <property type="match status" value="1"/>
</dbReference>
<proteinExistence type="predicted"/>
<dbReference type="SUPFAM" id="SSF52058">
    <property type="entry name" value="L domain-like"/>
    <property type="match status" value="1"/>
</dbReference>
<organism evidence="5">
    <name type="scientific">Pongo abelii</name>
    <name type="common">Sumatran orangutan</name>
    <name type="synonym">Pongo pygmaeus abelii</name>
    <dbReference type="NCBI Taxonomy" id="9601"/>
    <lineage>
        <taxon>Eukaryota</taxon>
        <taxon>Metazoa</taxon>
        <taxon>Chordata</taxon>
        <taxon>Craniata</taxon>
        <taxon>Vertebrata</taxon>
        <taxon>Euteleostomi</taxon>
        <taxon>Mammalia</taxon>
        <taxon>Eutheria</taxon>
        <taxon>Euarchontoglires</taxon>
        <taxon>Primates</taxon>
        <taxon>Haplorrhini</taxon>
        <taxon>Catarrhini</taxon>
        <taxon>Hominidae</taxon>
        <taxon>Pongo</taxon>
    </lineage>
</organism>
<feature type="signal peptide" evidence="4">
    <location>
        <begin position="1"/>
        <end position="22"/>
    </location>
</feature>
<dbReference type="InterPro" id="IPR050328">
    <property type="entry name" value="Dev_Immune_Receptor"/>
</dbReference>
<evidence type="ECO:0000256" key="1">
    <source>
        <dbReference type="ARBA" id="ARBA00022614"/>
    </source>
</evidence>
<protein>
    <submittedName>
        <fullName evidence="5">TLR3 isoform 2</fullName>
    </submittedName>
</protein>
<sequence length="351" mass="39456">MRQTLPCIYFWGGLLPFGMLCASSTTKCIVSHEAADCSHLKLTQVPDDLPTNITVLNLTHNQLRRLPAANFTRYSHLTTLDVGFNTISKLEPELCQKLPMLKVLNLQHNELSQLSDKTFAFCTNLTELHLMSNSIQKIKNNPFVKQKNLITLDLSHNGLSSTKLGTQVQLENLQELLLSNNKIQALKSEELDIFANSSLKKLELSSNQIKEFSPGCFHAIRRLFGLFLNNVQLGPSLTEKLCLELANTSIRNLSLSNSQLSTTSNTTFLGLKWTNLTMLDLSYNNLNVWLKSLEHLNMEDNDIPGIKSNMFTGLINLRYLSLSNSFTSLRTLTNETFVSLARSPLHTLNLT</sequence>
<dbReference type="PRINTS" id="PR00019">
    <property type="entry name" value="LEURICHRPT"/>
</dbReference>
<dbReference type="Pfam" id="PF13306">
    <property type="entry name" value="LRR_5"/>
    <property type="match status" value="1"/>
</dbReference>
<gene>
    <name evidence="5" type="ORF">CR201_G0037920</name>
</gene>
<dbReference type="PANTHER" id="PTHR24373">
    <property type="entry name" value="SLIT RELATED LEUCINE-RICH REPEAT NEURONAL PROTEIN"/>
    <property type="match status" value="1"/>
</dbReference>
<accession>A0A2J8T3Q3</accession>
<name>A0A2J8T3Q3_PONAB</name>
<dbReference type="Pfam" id="PF13855">
    <property type="entry name" value="LRR_8"/>
    <property type="match status" value="2"/>
</dbReference>
<dbReference type="InterPro" id="IPR026906">
    <property type="entry name" value="LRR_5"/>
</dbReference>
<feature type="chain" id="PRO_5014322380" evidence="4">
    <location>
        <begin position="23"/>
        <end position="351"/>
    </location>
</feature>